<dbReference type="EnsemblPlants" id="Zm00001eb428130_T002">
    <property type="protein sequence ID" value="Zm00001eb428130_P002"/>
    <property type="gene ID" value="Zm00001eb428130"/>
</dbReference>
<reference evidence="4" key="2">
    <citation type="submission" date="2019-07" db="EMBL/GenBank/DDBJ databases">
        <authorList>
            <person name="Seetharam A."/>
            <person name="Woodhouse M."/>
            <person name="Cannon E."/>
        </authorList>
    </citation>
    <scope>NUCLEOTIDE SEQUENCE [LARGE SCALE GENOMIC DNA]</scope>
    <source>
        <strain evidence="4">cv. B73</strain>
    </source>
</reference>
<reference evidence="4" key="3">
    <citation type="submission" date="2021-05" db="UniProtKB">
        <authorList>
            <consortium name="EnsemblPlants"/>
        </authorList>
    </citation>
    <scope>IDENTIFICATION</scope>
    <source>
        <strain evidence="4">cv. B73</strain>
    </source>
</reference>
<dbReference type="PANTHER" id="PTHR12455:SF0">
    <property type="entry name" value="NUCLEOLAR COMPLEX PROTEIN 4 HOMOLOG"/>
    <property type="match status" value="1"/>
</dbReference>
<feature type="region of interest" description="Disordered" evidence="2">
    <location>
        <begin position="336"/>
        <end position="357"/>
    </location>
</feature>
<sequence length="483" mass="53691">MATSPLPTATASASKKRRSRGGTLALDEDVALDALMDFVKLGKDGKFHSAIYHKFLYAVVHAADPVDMLLELLVSKYFKYTDIRYFTYTSLDKIANSLGSKTTGSGKDALQNGSDESKNRSSIFIHNIYNLLAHVPLMDFQKESTFDMWSTVGLSSKGENDSSKKLKLKFTKAWLSFLKLPLPLDVYKEVLASIHQNVIPSMSNPSILCDFLTRSYDIGGVISVMALSGLFILMTQHGLEYPKFYEKLYALLTPAVFMAKHRSVFLQLLDTCLKSSYLPAYLAAAFAKRLSRLALSVPPAGALIIIALIHNLLRRHPSVNFLVHWVDESDSNATREASQSKKIGSDPFNQNDADPAKSGAMRSSLWEIDTLRHHYSSAVSRFVVSLEEDLTVRAKTTEMKITDFSSGSYATVFRDEVRRRLKQVPLAFYRTTPTSLFLGSDFPGWTFGDQHNSTVETTVEGNGKVEAVGASDSTPSKRLRMET</sequence>
<keyword evidence="5" id="KW-1185">Reference proteome</keyword>
<dbReference type="AlphaFoldDB" id="A0A804RNH5"/>
<dbReference type="PANTHER" id="PTHR12455">
    <property type="entry name" value="NUCLEOLAR COMPLEX PROTEIN 4"/>
    <property type="match status" value="1"/>
</dbReference>
<evidence type="ECO:0007829" key="6">
    <source>
        <dbReference type="PeptideAtlas" id="A0A804RNH5"/>
    </source>
</evidence>
<organism evidence="4 5">
    <name type="scientific">Zea mays</name>
    <name type="common">Maize</name>
    <dbReference type="NCBI Taxonomy" id="4577"/>
    <lineage>
        <taxon>Eukaryota</taxon>
        <taxon>Viridiplantae</taxon>
        <taxon>Streptophyta</taxon>
        <taxon>Embryophyta</taxon>
        <taxon>Tracheophyta</taxon>
        <taxon>Spermatophyta</taxon>
        <taxon>Magnoliopsida</taxon>
        <taxon>Liliopsida</taxon>
        <taxon>Poales</taxon>
        <taxon>Poaceae</taxon>
        <taxon>PACMAD clade</taxon>
        <taxon>Panicoideae</taxon>
        <taxon>Andropogonodae</taxon>
        <taxon>Andropogoneae</taxon>
        <taxon>Tripsacinae</taxon>
        <taxon>Zea</taxon>
    </lineage>
</organism>
<evidence type="ECO:0000313" key="5">
    <source>
        <dbReference type="Proteomes" id="UP000007305"/>
    </source>
</evidence>
<accession>A0A804RNH5</accession>
<evidence type="ECO:0000259" key="3">
    <source>
        <dbReference type="Pfam" id="PF03914"/>
    </source>
</evidence>
<dbReference type="InterPro" id="IPR027193">
    <property type="entry name" value="Noc4"/>
</dbReference>
<dbReference type="Proteomes" id="UP000007305">
    <property type="component" value="Chromosome 10"/>
</dbReference>
<feature type="domain" description="CCAAT-binding factor" evidence="3">
    <location>
        <begin position="223"/>
        <end position="382"/>
    </location>
</feature>
<protein>
    <recommendedName>
        <fullName evidence="3">CCAAT-binding factor domain-containing protein</fullName>
    </recommendedName>
</protein>
<dbReference type="GO" id="GO:0042254">
    <property type="term" value="P:ribosome biogenesis"/>
    <property type="evidence" value="ECO:0007669"/>
    <property type="project" value="InterPro"/>
</dbReference>
<keyword evidence="6" id="KW-1267">Proteomics identification</keyword>
<comment type="similarity">
    <text evidence="1">Belongs to the CBF/MAK21 family.</text>
</comment>
<dbReference type="InterPro" id="IPR005612">
    <property type="entry name" value="CCAAT-binding_factor"/>
</dbReference>
<dbReference type="Gramene" id="Zm00001eb428130_T002">
    <property type="protein sequence ID" value="Zm00001eb428130_P002"/>
    <property type="gene ID" value="Zm00001eb428130"/>
</dbReference>
<proteinExistence type="evidence at protein level"/>
<feature type="compositionally biased region" description="Polar residues" evidence="2">
    <location>
        <begin position="336"/>
        <end position="352"/>
    </location>
</feature>
<dbReference type="Pfam" id="PF03914">
    <property type="entry name" value="CBF"/>
    <property type="match status" value="1"/>
</dbReference>
<reference evidence="5" key="1">
    <citation type="journal article" date="2009" name="Science">
        <title>The B73 maize genome: complexity, diversity, and dynamics.</title>
        <authorList>
            <person name="Schnable P.S."/>
            <person name="Ware D."/>
            <person name="Fulton R.S."/>
            <person name="Stein J.C."/>
            <person name="Wei F."/>
            <person name="Pasternak S."/>
            <person name="Liang C."/>
            <person name="Zhang J."/>
            <person name="Fulton L."/>
            <person name="Graves T.A."/>
            <person name="Minx P."/>
            <person name="Reily A.D."/>
            <person name="Courtney L."/>
            <person name="Kruchowski S.S."/>
            <person name="Tomlinson C."/>
            <person name="Strong C."/>
            <person name="Delehaunty K."/>
            <person name="Fronick C."/>
            <person name="Courtney B."/>
            <person name="Rock S.M."/>
            <person name="Belter E."/>
            <person name="Du F."/>
            <person name="Kim K."/>
            <person name="Abbott R.M."/>
            <person name="Cotton M."/>
            <person name="Levy A."/>
            <person name="Marchetto P."/>
            <person name="Ochoa K."/>
            <person name="Jackson S.M."/>
            <person name="Gillam B."/>
            <person name="Chen W."/>
            <person name="Yan L."/>
            <person name="Higginbotham J."/>
            <person name="Cardenas M."/>
            <person name="Waligorski J."/>
            <person name="Applebaum E."/>
            <person name="Phelps L."/>
            <person name="Falcone J."/>
            <person name="Kanchi K."/>
            <person name="Thane T."/>
            <person name="Scimone A."/>
            <person name="Thane N."/>
            <person name="Henke J."/>
            <person name="Wang T."/>
            <person name="Ruppert J."/>
            <person name="Shah N."/>
            <person name="Rotter K."/>
            <person name="Hodges J."/>
            <person name="Ingenthron E."/>
            <person name="Cordes M."/>
            <person name="Kohlberg S."/>
            <person name="Sgro J."/>
            <person name="Delgado B."/>
            <person name="Mead K."/>
            <person name="Chinwalla A."/>
            <person name="Leonard S."/>
            <person name="Crouse K."/>
            <person name="Collura K."/>
            <person name="Kudrna D."/>
            <person name="Currie J."/>
            <person name="He R."/>
            <person name="Angelova A."/>
            <person name="Rajasekar S."/>
            <person name="Mueller T."/>
            <person name="Lomeli R."/>
            <person name="Scara G."/>
            <person name="Ko A."/>
            <person name="Delaney K."/>
            <person name="Wissotski M."/>
            <person name="Lopez G."/>
            <person name="Campos D."/>
            <person name="Braidotti M."/>
            <person name="Ashley E."/>
            <person name="Golser W."/>
            <person name="Kim H."/>
            <person name="Lee S."/>
            <person name="Lin J."/>
            <person name="Dujmic Z."/>
            <person name="Kim W."/>
            <person name="Talag J."/>
            <person name="Zuccolo A."/>
            <person name="Fan C."/>
            <person name="Sebastian A."/>
            <person name="Kramer M."/>
            <person name="Spiegel L."/>
            <person name="Nascimento L."/>
            <person name="Zutavern T."/>
            <person name="Miller B."/>
            <person name="Ambroise C."/>
            <person name="Muller S."/>
            <person name="Spooner W."/>
            <person name="Narechania A."/>
            <person name="Ren L."/>
            <person name="Wei S."/>
            <person name="Kumari S."/>
            <person name="Faga B."/>
            <person name="Levy M.J."/>
            <person name="McMahan L."/>
            <person name="Van Buren P."/>
            <person name="Vaughn M.W."/>
            <person name="Ying K."/>
            <person name="Yeh C.-T."/>
            <person name="Emrich S.J."/>
            <person name="Jia Y."/>
            <person name="Kalyanaraman A."/>
            <person name="Hsia A.-P."/>
            <person name="Barbazuk W.B."/>
            <person name="Baucom R.S."/>
            <person name="Brutnell T.P."/>
            <person name="Carpita N.C."/>
            <person name="Chaparro C."/>
            <person name="Chia J.-M."/>
            <person name="Deragon J.-M."/>
            <person name="Estill J.C."/>
            <person name="Fu Y."/>
            <person name="Jeddeloh J.A."/>
            <person name="Han Y."/>
            <person name="Lee H."/>
            <person name="Li P."/>
            <person name="Lisch D.R."/>
            <person name="Liu S."/>
            <person name="Liu Z."/>
            <person name="Nagel D.H."/>
            <person name="McCann M.C."/>
            <person name="SanMiguel P."/>
            <person name="Myers A.M."/>
            <person name="Nettleton D."/>
            <person name="Nguyen J."/>
            <person name="Penning B.W."/>
            <person name="Ponnala L."/>
            <person name="Schneider K.L."/>
            <person name="Schwartz D.C."/>
            <person name="Sharma A."/>
            <person name="Soderlund C."/>
            <person name="Springer N.M."/>
            <person name="Sun Q."/>
            <person name="Wang H."/>
            <person name="Waterman M."/>
            <person name="Westerman R."/>
            <person name="Wolfgruber T.K."/>
            <person name="Yang L."/>
            <person name="Yu Y."/>
            <person name="Zhang L."/>
            <person name="Zhou S."/>
            <person name="Zhu Q."/>
            <person name="Bennetzen J.L."/>
            <person name="Dawe R.K."/>
            <person name="Jiang J."/>
            <person name="Jiang N."/>
            <person name="Presting G.G."/>
            <person name="Wessler S.R."/>
            <person name="Aluru S."/>
            <person name="Martienssen R.A."/>
            <person name="Clifton S.W."/>
            <person name="McCombie W.R."/>
            <person name="Wing R.A."/>
            <person name="Wilson R.K."/>
        </authorList>
    </citation>
    <scope>NUCLEOTIDE SEQUENCE [LARGE SCALE GENOMIC DNA]</scope>
    <source>
        <strain evidence="5">cv. B73</strain>
    </source>
</reference>
<evidence type="ECO:0000256" key="1">
    <source>
        <dbReference type="ARBA" id="ARBA00007797"/>
    </source>
</evidence>
<name>A0A804RNH5_MAIZE</name>
<gene>
    <name evidence="4" type="primary">LOC100281607</name>
</gene>
<evidence type="ECO:0000256" key="2">
    <source>
        <dbReference type="SAM" id="MobiDB-lite"/>
    </source>
</evidence>
<dbReference type="GO" id="GO:0005634">
    <property type="term" value="C:nucleus"/>
    <property type="evidence" value="ECO:0007669"/>
    <property type="project" value="UniProtKB-ARBA"/>
</dbReference>
<evidence type="ECO:0000313" key="4">
    <source>
        <dbReference type="EnsemblPlants" id="Zm00001eb428130_P002"/>
    </source>
</evidence>